<dbReference type="Proteomes" id="UP000076722">
    <property type="component" value="Unassembled WGS sequence"/>
</dbReference>
<dbReference type="InterPro" id="IPR050235">
    <property type="entry name" value="CK1_Ser-Thr_kinase"/>
</dbReference>
<dbReference type="InterPro" id="IPR000719">
    <property type="entry name" value="Prot_kinase_dom"/>
</dbReference>
<dbReference type="AlphaFoldDB" id="A0A164XZB3"/>
<dbReference type="Gene3D" id="1.10.510.10">
    <property type="entry name" value="Transferase(Phosphotransferase) domain 1"/>
    <property type="match status" value="1"/>
</dbReference>
<dbReference type="PROSITE" id="PS50011">
    <property type="entry name" value="PROTEIN_KINASE_DOM"/>
    <property type="match status" value="1"/>
</dbReference>
<accession>A0A164XZB3</accession>
<dbReference type="STRING" id="1314777.A0A164XZB3"/>
<feature type="domain" description="Protein kinase" evidence="1">
    <location>
        <begin position="40"/>
        <end position="470"/>
    </location>
</feature>
<dbReference type="PANTHER" id="PTHR11909">
    <property type="entry name" value="CASEIN KINASE-RELATED"/>
    <property type="match status" value="1"/>
</dbReference>
<evidence type="ECO:0000313" key="2">
    <source>
        <dbReference type="EMBL" id="KZS96432.1"/>
    </source>
</evidence>
<proteinExistence type="predicted"/>
<gene>
    <name evidence="2" type="ORF">SISNIDRAFT_482997</name>
</gene>
<dbReference type="InterPro" id="IPR011009">
    <property type="entry name" value="Kinase-like_dom_sf"/>
</dbReference>
<dbReference type="GO" id="GO:0004672">
    <property type="term" value="F:protein kinase activity"/>
    <property type="evidence" value="ECO:0007669"/>
    <property type="project" value="InterPro"/>
</dbReference>
<reference evidence="2 3" key="1">
    <citation type="journal article" date="2016" name="Mol. Biol. Evol.">
        <title>Comparative Genomics of Early-Diverging Mushroom-Forming Fungi Provides Insights into the Origins of Lignocellulose Decay Capabilities.</title>
        <authorList>
            <person name="Nagy L.G."/>
            <person name="Riley R."/>
            <person name="Tritt A."/>
            <person name="Adam C."/>
            <person name="Daum C."/>
            <person name="Floudas D."/>
            <person name="Sun H."/>
            <person name="Yadav J.S."/>
            <person name="Pangilinan J."/>
            <person name="Larsson K.H."/>
            <person name="Matsuura K."/>
            <person name="Barry K."/>
            <person name="Labutti K."/>
            <person name="Kuo R."/>
            <person name="Ohm R.A."/>
            <person name="Bhattacharya S.S."/>
            <person name="Shirouzu T."/>
            <person name="Yoshinaga Y."/>
            <person name="Martin F.M."/>
            <person name="Grigoriev I.V."/>
            <person name="Hibbett D.S."/>
        </authorList>
    </citation>
    <scope>NUCLEOTIDE SEQUENCE [LARGE SCALE GENOMIC DNA]</scope>
    <source>
        <strain evidence="2 3">HHB9708</strain>
    </source>
</reference>
<dbReference type="OrthoDB" id="5979581at2759"/>
<dbReference type="GO" id="GO:0005524">
    <property type="term" value="F:ATP binding"/>
    <property type="evidence" value="ECO:0007669"/>
    <property type="project" value="InterPro"/>
</dbReference>
<dbReference type="SUPFAM" id="SSF56112">
    <property type="entry name" value="Protein kinase-like (PK-like)"/>
    <property type="match status" value="1"/>
</dbReference>
<organism evidence="2 3">
    <name type="scientific">Sistotremastrum niveocremeum HHB9708</name>
    <dbReference type="NCBI Taxonomy" id="1314777"/>
    <lineage>
        <taxon>Eukaryota</taxon>
        <taxon>Fungi</taxon>
        <taxon>Dikarya</taxon>
        <taxon>Basidiomycota</taxon>
        <taxon>Agaricomycotina</taxon>
        <taxon>Agaricomycetes</taxon>
        <taxon>Sistotremastrales</taxon>
        <taxon>Sistotremastraceae</taxon>
        <taxon>Sertulicium</taxon>
        <taxon>Sertulicium niveocremeum</taxon>
    </lineage>
</organism>
<name>A0A164XZB3_9AGAM</name>
<protein>
    <recommendedName>
        <fullName evidence="1">Protein kinase domain-containing protein</fullName>
    </recommendedName>
</protein>
<keyword evidence="3" id="KW-1185">Reference proteome</keyword>
<evidence type="ECO:0000313" key="3">
    <source>
        <dbReference type="Proteomes" id="UP000076722"/>
    </source>
</evidence>
<sequence length="645" mass="73739">MQPFLQLRLVCRGFNILSYMIWPKHALGQSWGQAAIDPHIRVQARYAGYSLGGIIEWNHIDGRYRNFLTLQEYNCDDGCSLAYDTGTPTGCSKNMPVVVFKALMRQKQYESELDAYLSIEQLRTPSDRSIAPMLIHHDQFPTEYRETVYYFILEYLGPTLQDILAVSYYKRFSAKMTMAVAIQLIRRHQAIHSIRLIHNGAKTANYCLPPHPSASGGKSEDCSQYVSVIDFGFSRSYIPPPEGRDEPQHNSGNGIFRPSAIDHGRSLSPREDLEGLAYTLAYLAKGCLPWYPGPFGYTSFGPYSAYSHRKKRAVSTQTIFGGMDPIYSWFFDYIIAMPWGHLPDYEMILQKFSARWFAKGFGPNPGEFSWYIRPHHPDYFQPESWNHGPNFALRTEAFLRRWKSKDWEIFVPGPTQDEYEYEPPLPSPSMYRLPPPTLDELIFFQPELQPLPLPDAEELMYFRQGLSPFQIPLPPVTREEWFFFTYEPYEPYQESMIAYDQHGRAPTVDGQHLTSNVTHQNTGEGNAFSDTLPIPRTHELDYFSSEVDATDVALPPPHTDEIDWFKGLVDGVDVPLPAASEADSSDRTPGDFDMDHEDFQSFDFGKPCPTSTGNISGVLPAWEVALPRPNFAEYVWFFIENVVAG</sequence>
<dbReference type="EMBL" id="KV419399">
    <property type="protein sequence ID" value="KZS96432.1"/>
    <property type="molecule type" value="Genomic_DNA"/>
</dbReference>
<evidence type="ECO:0000259" key="1">
    <source>
        <dbReference type="PROSITE" id="PS50011"/>
    </source>
</evidence>